<sequence>MMFPAKLRVVTKSGIQFFSTAEETWQWIDMQTQEEGAHRSEISHPEQKRKNRYSKTGRMGSPSPVEMLKERQKVMEAAASLNDSDHGSYRQTQEELEQSESEQESELSHSSDRIGPDVTPGTSDCIIYRPPSQGKNRAQEWGTAATTVIIAICTKSAT</sequence>
<proteinExistence type="predicted"/>
<keyword evidence="3" id="KW-1185">Reference proteome</keyword>
<evidence type="ECO:0000313" key="3">
    <source>
        <dbReference type="Proteomes" id="UP001066276"/>
    </source>
</evidence>
<feature type="compositionally biased region" description="Basic and acidic residues" evidence="1">
    <location>
        <begin position="36"/>
        <end position="48"/>
    </location>
</feature>
<name>A0AAV7NG27_PLEWA</name>
<comment type="caution">
    <text evidence="2">The sequence shown here is derived from an EMBL/GenBank/DDBJ whole genome shotgun (WGS) entry which is preliminary data.</text>
</comment>
<feature type="compositionally biased region" description="Basic and acidic residues" evidence="1">
    <location>
        <begin position="106"/>
        <end position="115"/>
    </location>
</feature>
<evidence type="ECO:0000256" key="1">
    <source>
        <dbReference type="SAM" id="MobiDB-lite"/>
    </source>
</evidence>
<dbReference type="Proteomes" id="UP001066276">
    <property type="component" value="Chromosome 8"/>
</dbReference>
<feature type="region of interest" description="Disordered" evidence="1">
    <location>
        <begin position="36"/>
        <end position="141"/>
    </location>
</feature>
<organism evidence="2 3">
    <name type="scientific">Pleurodeles waltl</name>
    <name type="common">Iberian ribbed newt</name>
    <dbReference type="NCBI Taxonomy" id="8319"/>
    <lineage>
        <taxon>Eukaryota</taxon>
        <taxon>Metazoa</taxon>
        <taxon>Chordata</taxon>
        <taxon>Craniata</taxon>
        <taxon>Vertebrata</taxon>
        <taxon>Euteleostomi</taxon>
        <taxon>Amphibia</taxon>
        <taxon>Batrachia</taxon>
        <taxon>Caudata</taxon>
        <taxon>Salamandroidea</taxon>
        <taxon>Salamandridae</taxon>
        <taxon>Pleurodelinae</taxon>
        <taxon>Pleurodeles</taxon>
    </lineage>
</organism>
<feature type="compositionally biased region" description="Acidic residues" evidence="1">
    <location>
        <begin position="94"/>
        <end position="105"/>
    </location>
</feature>
<dbReference type="EMBL" id="JANPWB010000012">
    <property type="protein sequence ID" value="KAJ1115017.1"/>
    <property type="molecule type" value="Genomic_DNA"/>
</dbReference>
<reference evidence="2" key="1">
    <citation type="journal article" date="2022" name="bioRxiv">
        <title>Sequencing and chromosome-scale assembly of the giantPleurodeles waltlgenome.</title>
        <authorList>
            <person name="Brown T."/>
            <person name="Elewa A."/>
            <person name="Iarovenko S."/>
            <person name="Subramanian E."/>
            <person name="Araus A.J."/>
            <person name="Petzold A."/>
            <person name="Susuki M."/>
            <person name="Suzuki K.-i.T."/>
            <person name="Hayashi T."/>
            <person name="Toyoda A."/>
            <person name="Oliveira C."/>
            <person name="Osipova E."/>
            <person name="Leigh N.D."/>
            <person name="Simon A."/>
            <person name="Yun M.H."/>
        </authorList>
    </citation>
    <scope>NUCLEOTIDE SEQUENCE</scope>
    <source>
        <strain evidence="2">20211129_DDA</strain>
        <tissue evidence="2">Liver</tissue>
    </source>
</reference>
<protein>
    <submittedName>
        <fullName evidence="2">Uncharacterized protein</fullName>
    </submittedName>
</protein>
<evidence type="ECO:0000313" key="2">
    <source>
        <dbReference type="EMBL" id="KAJ1115017.1"/>
    </source>
</evidence>
<gene>
    <name evidence="2" type="ORF">NDU88_003245</name>
</gene>
<dbReference type="AlphaFoldDB" id="A0AAV7NG27"/>
<accession>A0AAV7NG27</accession>